<comment type="cofactor">
    <cofactor evidence="1">
        <name>Mn(2+)</name>
        <dbReference type="ChEBI" id="CHEBI:29035"/>
    </cofactor>
</comment>
<dbReference type="InterPro" id="IPR052433">
    <property type="entry name" value="X-Pro_dipept-like"/>
</dbReference>
<evidence type="ECO:0000256" key="2">
    <source>
        <dbReference type="ARBA" id="ARBA00008766"/>
    </source>
</evidence>
<dbReference type="PANTHER" id="PTHR43226">
    <property type="entry name" value="XAA-PRO AMINOPEPTIDASE 3"/>
    <property type="match status" value="1"/>
</dbReference>
<accession>A0A3B0ZA40</accession>
<keyword evidence="4 7" id="KW-0378">Hydrolase</keyword>
<dbReference type="InterPro" id="IPR007865">
    <property type="entry name" value="Aminopep_P_N"/>
</dbReference>
<dbReference type="AlphaFoldDB" id="A0A3B0ZA40"/>
<comment type="similarity">
    <text evidence="2">Belongs to the peptidase M24B family.</text>
</comment>
<evidence type="ECO:0000256" key="4">
    <source>
        <dbReference type="ARBA" id="ARBA00022801"/>
    </source>
</evidence>
<name>A0A3B0ZA40_9ZZZZ</name>
<dbReference type="GO" id="GO:0030145">
    <property type="term" value="F:manganese ion binding"/>
    <property type="evidence" value="ECO:0007669"/>
    <property type="project" value="InterPro"/>
</dbReference>
<dbReference type="EMBL" id="UOFO01000045">
    <property type="protein sequence ID" value="VAW84422.1"/>
    <property type="molecule type" value="Genomic_DNA"/>
</dbReference>
<dbReference type="SUPFAM" id="SSF55920">
    <property type="entry name" value="Creatinase/aminopeptidase"/>
    <property type="match status" value="1"/>
</dbReference>
<proteinExistence type="inferred from homology"/>
<dbReference type="CDD" id="cd01087">
    <property type="entry name" value="Prolidase"/>
    <property type="match status" value="1"/>
</dbReference>
<dbReference type="GO" id="GO:0006508">
    <property type="term" value="P:proteolysis"/>
    <property type="evidence" value="ECO:0007669"/>
    <property type="project" value="TreeGrafter"/>
</dbReference>
<evidence type="ECO:0000256" key="1">
    <source>
        <dbReference type="ARBA" id="ARBA00001936"/>
    </source>
</evidence>
<dbReference type="InterPro" id="IPR000994">
    <property type="entry name" value="Pept_M24"/>
</dbReference>
<dbReference type="GO" id="GO:0070006">
    <property type="term" value="F:metalloaminopeptidase activity"/>
    <property type="evidence" value="ECO:0007669"/>
    <property type="project" value="InterPro"/>
</dbReference>
<dbReference type="GO" id="GO:0005829">
    <property type="term" value="C:cytosol"/>
    <property type="evidence" value="ECO:0007669"/>
    <property type="project" value="TreeGrafter"/>
</dbReference>
<evidence type="ECO:0000256" key="3">
    <source>
        <dbReference type="ARBA" id="ARBA00022723"/>
    </source>
</evidence>
<dbReference type="InterPro" id="IPR029149">
    <property type="entry name" value="Creatin/AminoP/Spt16_N"/>
</dbReference>
<keyword evidence="7" id="KW-0031">Aminopeptidase</keyword>
<dbReference type="SMART" id="SM01011">
    <property type="entry name" value="AMP_N"/>
    <property type="match status" value="1"/>
</dbReference>
<dbReference type="Gene3D" id="3.90.230.10">
    <property type="entry name" value="Creatinase/methionine aminopeptidase superfamily"/>
    <property type="match status" value="1"/>
</dbReference>
<gene>
    <name evidence="7" type="ORF">MNBD_GAMMA16-2026</name>
</gene>
<keyword evidence="5" id="KW-0464">Manganese</keyword>
<dbReference type="EC" id="3.4.11.9" evidence="7"/>
<dbReference type="Pfam" id="PF00557">
    <property type="entry name" value="Peptidase_M24"/>
    <property type="match status" value="1"/>
</dbReference>
<dbReference type="FunFam" id="3.90.230.10:FF:000002">
    <property type="entry name" value="Xaa-Pro aminopeptidase 3"/>
    <property type="match status" value="1"/>
</dbReference>
<dbReference type="PANTHER" id="PTHR43226:SF4">
    <property type="entry name" value="XAA-PRO AMINOPEPTIDASE 3"/>
    <property type="match status" value="1"/>
</dbReference>
<dbReference type="SUPFAM" id="SSF53092">
    <property type="entry name" value="Creatinase/prolidase N-terminal domain"/>
    <property type="match status" value="1"/>
</dbReference>
<organism evidence="7">
    <name type="scientific">hydrothermal vent metagenome</name>
    <dbReference type="NCBI Taxonomy" id="652676"/>
    <lineage>
        <taxon>unclassified sequences</taxon>
        <taxon>metagenomes</taxon>
        <taxon>ecological metagenomes</taxon>
    </lineage>
</organism>
<evidence type="ECO:0000313" key="7">
    <source>
        <dbReference type="EMBL" id="VAW84422.1"/>
    </source>
</evidence>
<sequence>MTAVSGVYARRRARFLKSLGNDGVAILPTNEESSRNGDAHYPFRVASNFFYLTGFSEPGALAVFIGGTSAAKQGFILFCRDKDPEKEIWDGYRAGQEGAVAVYGATAAFSIDEIDERIPELLLGRSRLYLPMTSADGWRSQIMDWLSEAGTKIRSGASVPAECVAIESILHEMRLRKDREEISAMRKAAQISAAAHCLAMKKCQPGVYEYELEAELIYEFKRNGADAPAYSSIVGGGANACVLHYIENKSVLKNGDLVLIDAGAEWGTYAADITRTFPVNGRFSPAQGAIYEIVLKAQEAAIAKIRPGVAWNVPHDTAVKILTQGLVALRLLKGEIKELIKKEAYRRFYMHKTGHWLGLDVHDVGEYRVNGKWRKFEPGMVLTVEPGLYIPENSKGIAKKWWNIGIRIEDDVLVTRKGCDVLSRGVPKKIVEIERLMGSAG</sequence>
<keyword evidence="3" id="KW-0479">Metal-binding</keyword>
<evidence type="ECO:0000259" key="6">
    <source>
        <dbReference type="SMART" id="SM01011"/>
    </source>
</evidence>
<dbReference type="Gene3D" id="3.40.350.10">
    <property type="entry name" value="Creatinase/prolidase N-terminal domain"/>
    <property type="match status" value="1"/>
</dbReference>
<protein>
    <submittedName>
        <fullName evidence="7">Xaa-Pro aminopeptidase</fullName>
        <ecNumber evidence="7">3.4.11.9</ecNumber>
    </submittedName>
</protein>
<evidence type="ECO:0000256" key="5">
    <source>
        <dbReference type="ARBA" id="ARBA00023211"/>
    </source>
</evidence>
<dbReference type="Pfam" id="PF05195">
    <property type="entry name" value="AMP_N"/>
    <property type="match status" value="1"/>
</dbReference>
<feature type="domain" description="Aminopeptidase P N-terminal" evidence="6">
    <location>
        <begin position="3"/>
        <end position="139"/>
    </location>
</feature>
<dbReference type="InterPro" id="IPR036005">
    <property type="entry name" value="Creatinase/aminopeptidase-like"/>
</dbReference>
<reference evidence="7" key="1">
    <citation type="submission" date="2018-06" db="EMBL/GenBank/DDBJ databases">
        <authorList>
            <person name="Zhirakovskaya E."/>
        </authorList>
    </citation>
    <scope>NUCLEOTIDE SEQUENCE</scope>
</reference>
<keyword evidence="7" id="KW-0645">Protease</keyword>